<gene>
    <name evidence="1" type="ORF">M0R89_18190</name>
</gene>
<dbReference type="KEGG" id="halx:M0R89_18190"/>
<dbReference type="RefSeq" id="WP_248650492.1">
    <property type="nucleotide sequence ID" value="NZ_CP096659.1"/>
</dbReference>
<evidence type="ECO:0000313" key="1">
    <source>
        <dbReference type="EMBL" id="UPV74447.1"/>
    </source>
</evidence>
<protein>
    <recommendedName>
        <fullName evidence="3">RecA-superfamily ATPase, KaiC/GvpD/RAD55 family</fullName>
    </recommendedName>
</protein>
<reference evidence="1 2" key="1">
    <citation type="submission" date="2022-04" db="EMBL/GenBank/DDBJ databases">
        <title>Diverse halophilic archaea isolated from saline environments.</title>
        <authorList>
            <person name="Cui H.-L."/>
        </authorList>
    </citation>
    <scope>NUCLEOTIDE SEQUENCE [LARGE SCALE GENOMIC DNA]</scope>
    <source>
        <strain evidence="1 2">XZYJT49</strain>
    </source>
</reference>
<evidence type="ECO:0008006" key="3">
    <source>
        <dbReference type="Google" id="ProtNLM"/>
    </source>
</evidence>
<dbReference type="AlphaFoldDB" id="A0A8U0HU62"/>
<proteinExistence type="predicted"/>
<dbReference type="GeneID" id="72187171"/>
<dbReference type="Proteomes" id="UP000830729">
    <property type="component" value="Chromosome"/>
</dbReference>
<dbReference type="EMBL" id="CP096659">
    <property type="protein sequence ID" value="UPV74447.1"/>
    <property type="molecule type" value="Genomic_DNA"/>
</dbReference>
<dbReference type="InterPro" id="IPR055927">
    <property type="entry name" value="DUF7504"/>
</dbReference>
<name>A0A8U0HU62_9EURY</name>
<dbReference type="Pfam" id="PF24336">
    <property type="entry name" value="DUF7504"/>
    <property type="match status" value="1"/>
</dbReference>
<keyword evidence="2" id="KW-1185">Reference proteome</keyword>
<sequence length="195" mass="21562">MTSPALEQLQDARNVLMLASSLSPASGDIHHDLFGERTLAESNVLVLTFGRADRWLRELRAEHGDPNETAIIQIDETLRRSTSHPDDVTVKTVSPTDLTGVGMAVSDVIERWTDGDAETVVCFDSVTDFLQYADSSTMYRFLRVVTRRFDAVDGFAHFHMNPNAHDQQTIATLKSPFDAVVDASDGSDVSVSTRY</sequence>
<accession>A0A8U0HU62</accession>
<organism evidence="1 2">
    <name type="scientific">Halorussus limi</name>
    <dbReference type="NCBI Taxonomy" id="2938695"/>
    <lineage>
        <taxon>Archaea</taxon>
        <taxon>Methanobacteriati</taxon>
        <taxon>Methanobacteriota</taxon>
        <taxon>Stenosarchaea group</taxon>
        <taxon>Halobacteria</taxon>
        <taxon>Halobacteriales</taxon>
        <taxon>Haladaptataceae</taxon>
        <taxon>Halorussus</taxon>
    </lineage>
</organism>
<evidence type="ECO:0000313" key="2">
    <source>
        <dbReference type="Proteomes" id="UP000830729"/>
    </source>
</evidence>